<evidence type="ECO:0000313" key="2">
    <source>
        <dbReference type="Proteomes" id="UP001231649"/>
    </source>
</evidence>
<sequence>MADDMRKVRVEERLKIKIGEAKNLPGRSHGAACHRDIYCVLSLDQEEIFRTSTMERTLNPFFGEEFQFEVPRRFRYLSIYVFDRDKHLKQDKVLGKVAIKREDLHRYNNKDHWFALRPVDADSEVQGKAYIELTLEDSRKRLRMEPKPPDPDPTADNCSTKSKGNNLVRLSEYCKESMRFSSCSSSTSKKLLSAVATEPALSLSRSESLKDRAQWAARSKPPMHAMPESDASPTPTAADYWSDPERHCAARVGHDTLRLRVLECSELTTKNGQCDPFALVTLLYSNGRRVEKRTKPKKKTVNPQFDEIFCFDLVMDADPKDKDGSQTAGVACEARVSVWHDAATPIFLGEVRLQLRQPSPTPLRAWFFLTSRAGGALSRGATPPGTRLSAAGSATLGSLRLLLQYTVDHVFPLQHYRSLEELFLRSVHQKPITASAVYILGEIVSSKTDAAQPLVRLFTHHDLIVPIVKELADAEISALTDATTIFRGNTLVSKMMDEAMRLSGASYLRSVLRPTLAAVLAERRPCEIDPARVKPTAAITTNLANLKDYVERVFAAITLSYATCPAAMCRLFDALRQCAARHFPHNAEVRYSVVSGFIFLRFFAPAILGPRLFDLTTEQIDPQTNRTLTLISKTIQSLGNLVSSRSAQQVCKEEYMAELYRSFCTPRHVQAIKQFLEIISTSTDTQNNNIQETPVLLKEGTMIKRSEGVRAATGSPRRRWTRAAHAYAKRRHFRLTSGELSWSRCGSRGAASRLPLSGVLAVAAVDGPPAGAMLGANNIFQIVHRERVLYVQASNCVERAEWMRLLSALCRHSPATPPHRGYYADSEWTCCGRTEASAEGCGGPDGAYELTESGAREVRRGGAALALRLDPARDLQRLHALLVSHADHLGDRLLRPQEGTSVEEREAEAATLRKLQDTIFDLETRHRIYRRSLARETKYGSKQAPIGDDNYLHLAGASGVDGGPFLWRPWPTRSDTSPTVDLDGKTLPLQNSLDIGSSTESLKLARHADERSSGKSTKSTGSGYLTMSCIKHEPSEDSDASAERPARPPKPARLSPARAHCEYVHVEPRAPDDVAYRCKEYELMADFMSHARDDSPPAVPPRGLRPPPPRSASALSLPPHDNVSTDDSLLDELQRPYAVLKVCEDEPAAPHTAPAPPLDAGPFSRVCAQRKSNPTKSQTASTRPLKTSSSTSNVHDAGSTSSRPFAERLTPFFLKRKSKPPEEAQTAPRSTRKEENLIGRLTPRFGQSRLYTRGQSLELAPEGRTKRIERSATTVNIPTRPINSSIVANLKFLSLHRYGAQESPAAADSAAQEPRDAAWHRTSLLAAASNDIRL</sequence>
<proteinExistence type="predicted"/>
<dbReference type="EMBL" id="CM056781">
    <property type="protein sequence ID" value="KAJ8734915.1"/>
    <property type="molecule type" value="Genomic_DNA"/>
</dbReference>
<evidence type="ECO:0000313" key="1">
    <source>
        <dbReference type="EMBL" id="KAJ8734915.1"/>
    </source>
</evidence>
<dbReference type="Proteomes" id="UP001231649">
    <property type="component" value="Chromosome 5"/>
</dbReference>
<organism evidence="1 2">
    <name type="scientific">Mythimna loreyi</name>
    <dbReference type="NCBI Taxonomy" id="667449"/>
    <lineage>
        <taxon>Eukaryota</taxon>
        <taxon>Metazoa</taxon>
        <taxon>Ecdysozoa</taxon>
        <taxon>Arthropoda</taxon>
        <taxon>Hexapoda</taxon>
        <taxon>Insecta</taxon>
        <taxon>Pterygota</taxon>
        <taxon>Neoptera</taxon>
        <taxon>Endopterygota</taxon>
        <taxon>Lepidoptera</taxon>
        <taxon>Glossata</taxon>
        <taxon>Ditrysia</taxon>
        <taxon>Noctuoidea</taxon>
        <taxon>Noctuidae</taxon>
        <taxon>Noctuinae</taxon>
        <taxon>Hadenini</taxon>
        <taxon>Mythimna</taxon>
    </lineage>
</organism>
<accession>A0ACC2RBB1</accession>
<protein>
    <submittedName>
        <fullName evidence="1">Uncharacterized protein</fullName>
    </submittedName>
</protein>
<comment type="caution">
    <text evidence="1">The sequence shown here is derived from an EMBL/GenBank/DDBJ whole genome shotgun (WGS) entry which is preliminary data.</text>
</comment>
<keyword evidence="2" id="KW-1185">Reference proteome</keyword>
<reference evidence="1" key="1">
    <citation type="submission" date="2023-03" db="EMBL/GenBank/DDBJ databases">
        <title>Chromosome-level genomes of two armyworms, Mythimna separata and Mythimna loreyi, provide insights into the biosynthesis and reception of sex pheromones.</title>
        <authorList>
            <person name="Zhao H."/>
        </authorList>
    </citation>
    <scope>NUCLEOTIDE SEQUENCE</scope>
    <source>
        <strain evidence="1">BeijingLab</strain>
    </source>
</reference>
<gene>
    <name evidence="1" type="ORF">PYW08_014165</name>
</gene>
<name>A0ACC2RBB1_9NEOP</name>